<evidence type="ECO:0000313" key="2">
    <source>
        <dbReference type="Proteomes" id="UP000499080"/>
    </source>
</evidence>
<evidence type="ECO:0000313" key="1">
    <source>
        <dbReference type="EMBL" id="GBO10704.1"/>
    </source>
</evidence>
<dbReference type="EMBL" id="BGPR01035737">
    <property type="protein sequence ID" value="GBO10704.1"/>
    <property type="molecule type" value="Genomic_DNA"/>
</dbReference>
<dbReference type="Proteomes" id="UP000499080">
    <property type="component" value="Unassembled WGS sequence"/>
</dbReference>
<accession>A0A4Y2UF57</accession>
<comment type="caution">
    <text evidence="1">The sequence shown here is derived from an EMBL/GenBank/DDBJ whole genome shotgun (WGS) entry which is preliminary data.</text>
</comment>
<name>A0A4Y2UF57_ARAVE</name>
<protein>
    <submittedName>
        <fullName evidence="1">Uncharacterized protein</fullName>
    </submittedName>
</protein>
<gene>
    <name evidence="1" type="ORF">AVEN_243101_1</name>
</gene>
<sequence length="94" mass="10768">MKSPAFKHHMILPSVEKNVSEESSHYYGIKQTHLNLTMSHLQHRSRRILYLLQKNLELAPVEAGKSVRREEVSIAQYQGERGNNLICCIIPLTG</sequence>
<reference evidence="1 2" key="1">
    <citation type="journal article" date="2019" name="Sci. Rep.">
        <title>Orb-weaving spider Araneus ventricosus genome elucidates the spidroin gene catalogue.</title>
        <authorList>
            <person name="Kono N."/>
            <person name="Nakamura H."/>
            <person name="Ohtoshi R."/>
            <person name="Moran D.A.P."/>
            <person name="Shinohara A."/>
            <person name="Yoshida Y."/>
            <person name="Fujiwara M."/>
            <person name="Mori M."/>
            <person name="Tomita M."/>
            <person name="Arakawa K."/>
        </authorList>
    </citation>
    <scope>NUCLEOTIDE SEQUENCE [LARGE SCALE GENOMIC DNA]</scope>
</reference>
<proteinExistence type="predicted"/>
<organism evidence="1 2">
    <name type="scientific">Araneus ventricosus</name>
    <name type="common">Orbweaver spider</name>
    <name type="synonym">Epeira ventricosa</name>
    <dbReference type="NCBI Taxonomy" id="182803"/>
    <lineage>
        <taxon>Eukaryota</taxon>
        <taxon>Metazoa</taxon>
        <taxon>Ecdysozoa</taxon>
        <taxon>Arthropoda</taxon>
        <taxon>Chelicerata</taxon>
        <taxon>Arachnida</taxon>
        <taxon>Araneae</taxon>
        <taxon>Araneomorphae</taxon>
        <taxon>Entelegynae</taxon>
        <taxon>Araneoidea</taxon>
        <taxon>Araneidae</taxon>
        <taxon>Araneus</taxon>
    </lineage>
</organism>
<dbReference type="AlphaFoldDB" id="A0A4Y2UF57"/>
<keyword evidence="2" id="KW-1185">Reference proteome</keyword>